<dbReference type="EMBL" id="MDHJ01000001">
    <property type="protein sequence ID" value="OUE08848.1"/>
    <property type="molecule type" value="Genomic_DNA"/>
</dbReference>
<dbReference type="InterPro" id="IPR058442">
    <property type="entry name" value="DUF8129"/>
</dbReference>
<name>A0A251XUL7_9MICO</name>
<dbReference type="Proteomes" id="UP000195106">
    <property type="component" value="Unassembled WGS sequence"/>
</dbReference>
<evidence type="ECO:0000313" key="4">
    <source>
        <dbReference type="Proteomes" id="UP000195106"/>
    </source>
</evidence>
<comment type="caution">
    <text evidence="3">The sequence shown here is derived from an EMBL/GenBank/DDBJ whole genome shotgun (WGS) entry which is preliminary data.</text>
</comment>
<reference evidence="3 4" key="1">
    <citation type="submission" date="2016-08" db="EMBL/GenBank/DDBJ databases">
        <title>Genome sequence of Clavibacter michiganensis spp. strain CASJ009.</title>
        <authorList>
            <person name="Thapa S.P."/>
            <person name="Coaker G."/>
        </authorList>
    </citation>
    <scope>NUCLEOTIDE SEQUENCE [LARGE SCALE GENOMIC DNA]</scope>
    <source>
        <strain evidence="3">CASJ009</strain>
    </source>
</reference>
<evidence type="ECO:0000256" key="1">
    <source>
        <dbReference type="SAM" id="MobiDB-lite"/>
    </source>
</evidence>
<organism evidence="3 4">
    <name type="scientific">Clavibacter michiganensis</name>
    <dbReference type="NCBI Taxonomy" id="28447"/>
    <lineage>
        <taxon>Bacteria</taxon>
        <taxon>Bacillati</taxon>
        <taxon>Actinomycetota</taxon>
        <taxon>Actinomycetes</taxon>
        <taxon>Micrococcales</taxon>
        <taxon>Microbacteriaceae</taxon>
        <taxon>Clavibacter</taxon>
    </lineage>
</organism>
<accession>A0A251XUL7</accession>
<protein>
    <recommendedName>
        <fullName evidence="2">DUF8129 domain-containing protein</fullName>
    </recommendedName>
</protein>
<proteinExistence type="predicted"/>
<dbReference type="Pfam" id="PF26450">
    <property type="entry name" value="DUF8129"/>
    <property type="match status" value="1"/>
</dbReference>
<gene>
    <name evidence="3" type="ORF">CMsap09_07885</name>
</gene>
<feature type="region of interest" description="Disordered" evidence="1">
    <location>
        <begin position="64"/>
        <end position="112"/>
    </location>
</feature>
<feature type="domain" description="DUF8129" evidence="2">
    <location>
        <begin position="8"/>
        <end position="64"/>
    </location>
</feature>
<sequence>MTDAPTHDELPLPDFDHVPLATLPQRILPLDERELLLLVAYEGAHGDRLPVMQVLERRLEALRDGADPSGRIPDAMPEVAEGGHVERVTPATSGPPVNPPSHGDPTNPAQPR</sequence>
<evidence type="ECO:0000259" key="2">
    <source>
        <dbReference type="Pfam" id="PF26450"/>
    </source>
</evidence>
<evidence type="ECO:0000313" key="3">
    <source>
        <dbReference type="EMBL" id="OUE08848.1"/>
    </source>
</evidence>
<dbReference type="AlphaFoldDB" id="A0A251XUL7"/>